<evidence type="ECO:0008006" key="3">
    <source>
        <dbReference type="Google" id="ProtNLM"/>
    </source>
</evidence>
<accession>A0A918NYM9</accession>
<protein>
    <recommendedName>
        <fullName evidence="3">Phasin protein</fullName>
    </recommendedName>
</protein>
<proteinExistence type="predicted"/>
<name>A0A918NYM9_9NEIS</name>
<dbReference type="Proteomes" id="UP000645257">
    <property type="component" value="Unassembled WGS sequence"/>
</dbReference>
<reference evidence="1" key="2">
    <citation type="submission" date="2020-09" db="EMBL/GenBank/DDBJ databases">
        <authorList>
            <person name="Sun Q."/>
            <person name="Kim S."/>
        </authorList>
    </citation>
    <scope>NUCLEOTIDE SEQUENCE</scope>
    <source>
        <strain evidence="1">KCTC 32182</strain>
    </source>
</reference>
<comment type="caution">
    <text evidence="1">The sequence shown here is derived from an EMBL/GenBank/DDBJ whole genome shotgun (WGS) entry which is preliminary data.</text>
</comment>
<gene>
    <name evidence="1" type="ORF">GCM10011289_05810</name>
</gene>
<keyword evidence="2" id="KW-1185">Reference proteome</keyword>
<reference evidence="1" key="1">
    <citation type="journal article" date="2014" name="Int. J. Syst. Evol. Microbiol.">
        <title>Complete genome sequence of Corynebacterium casei LMG S-19264T (=DSM 44701T), isolated from a smear-ripened cheese.</title>
        <authorList>
            <consortium name="US DOE Joint Genome Institute (JGI-PGF)"/>
            <person name="Walter F."/>
            <person name="Albersmeier A."/>
            <person name="Kalinowski J."/>
            <person name="Ruckert C."/>
        </authorList>
    </citation>
    <scope>NUCLEOTIDE SEQUENCE</scope>
    <source>
        <strain evidence="1">KCTC 32182</strain>
    </source>
</reference>
<evidence type="ECO:0000313" key="1">
    <source>
        <dbReference type="EMBL" id="GGY06196.1"/>
    </source>
</evidence>
<evidence type="ECO:0000313" key="2">
    <source>
        <dbReference type="Proteomes" id="UP000645257"/>
    </source>
</evidence>
<dbReference type="EMBL" id="BMYX01000002">
    <property type="protein sequence ID" value="GGY06196.1"/>
    <property type="molecule type" value="Genomic_DNA"/>
</dbReference>
<dbReference type="RefSeq" id="WP_189531017.1">
    <property type="nucleotide sequence ID" value="NZ_BMYX01000002.1"/>
</dbReference>
<sequence>MDRILCGKSWENYWQSVRHTHQRWLSAQQDMFRTWTAAWHSGMAGEGEAMNRHLDGGLTAGMALVQAQADAQRDLMLLAEKALAEFHARMLSSWQPADHPPLDAVRAAMRVGQVSSTAVSRMSRQVGHFAATNLSQATLNATRQMQRALHPSRRGK</sequence>
<organism evidence="1 2">
    <name type="scientific">Paludibacterium paludis</name>
    <dbReference type="NCBI Taxonomy" id="1225769"/>
    <lineage>
        <taxon>Bacteria</taxon>
        <taxon>Pseudomonadati</taxon>
        <taxon>Pseudomonadota</taxon>
        <taxon>Betaproteobacteria</taxon>
        <taxon>Neisseriales</taxon>
        <taxon>Chromobacteriaceae</taxon>
        <taxon>Paludibacterium</taxon>
    </lineage>
</organism>
<dbReference type="AlphaFoldDB" id="A0A918NYM9"/>